<keyword evidence="3" id="KW-1185">Reference proteome</keyword>
<dbReference type="PANTHER" id="PTHR37162:SF1">
    <property type="entry name" value="BED-TYPE DOMAIN-CONTAINING PROTEIN"/>
    <property type="match status" value="1"/>
</dbReference>
<feature type="domain" description="HAT C-terminal dimerisation" evidence="1">
    <location>
        <begin position="392"/>
        <end position="443"/>
    </location>
</feature>
<organism evidence="2 3">
    <name type="scientific">Loxostege sticticalis</name>
    <name type="common">Beet webworm moth</name>
    <dbReference type="NCBI Taxonomy" id="481309"/>
    <lineage>
        <taxon>Eukaryota</taxon>
        <taxon>Metazoa</taxon>
        <taxon>Ecdysozoa</taxon>
        <taxon>Arthropoda</taxon>
        <taxon>Hexapoda</taxon>
        <taxon>Insecta</taxon>
        <taxon>Pterygota</taxon>
        <taxon>Neoptera</taxon>
        <taxon>Endopterygota</taxon>
        <taxon>Lepidoptera</taxon>
        <taxon>Glossata</taxon>
        <taxon>Ditrysia</taxon>
        <taxon>Pyraloidea</taxon>
        <taxon>Crambidae</taxon>
        <taxon>Pyraustinae</taxon>
        <taxon>Loxostege</taxon>
    </lineage>
</organism>
<dbReference type="PANTHER" id="PTHR37162">
    <property type="entry name" value="HAT FAMILY DIMERISATION DOMAINCONTAINING PROTEIN-RELATED"/>
    <property type="match status" value="1"/>
</dbReference>
<comment type="caution">
    <text evidence="2">The sequence shown here is derived from an EMBL/GenBank/DDBJ whole genome shotgun (WGS) entry which is preliminary data.</text>
</comment>
<dbReference type="Proteomes" id="UP001549920">
    <property type="component" value="Unassembled WGS sequence"/>
</dbReference>
<name>A0ABR3H9Y4_LOXSC</name>
<dbReference type="Pfam" id="PF05699">
    <property type="entry name" value="Dimer_Tnp_hAT"/>
    <property type="match status" value="1"/>
</dbReference>
<evidence type="ECO:0000313" key="3">
    <source>
        <dbReference type="Proteomes" id="UP001549920"/>
    </source>
</evidence>
<proteinExistence type="predicted"/>
<accession>A0ABR3H9Y4</accession>
<reference evidence="2 3" key="1">
    <citation type="submission" date="2024-06" db="EMBL/GenBank/DDBJ databases">
        <title>A chromosome-level genome assembly of beet webworm, Loxostege sticticalis.</title>
        <authorList>
            <person name="Zhang Y."/>
        </authorList>
    </citation>
    <scope>NUCLEOTIDE SEQUENCE [LARGE SCALE GENOMIC DNA]</scope>
    <source>
        <strain evidence="2">AQ026</strain>
        <tissue evidence="2">Whole body</tissue>
    </source>
</reference>
<dbReference type="EMBL" id="JBEUOH010000023">
    <property type="protein sequence ID" value="KAL0861606.1"/>
    <property type="molecule type" value="Genomic_DNA"/>
</dbReference>
<dbReference type="InterPro" id="IPR012337">
    <property type="entry name" value="RNaseH-like_sf"/>
</dbReference>
<evidence type="ECO:0000259" key="1">
    <source>
        <dbReference type="Pfam" id="PF05699"/>
    </source>
</evidence>
<dbReference type="SUPFAM" id="SSF53098">
    <property type="entry name" value="Ribonuclease H-like"/>
    <property type="match status" value="1"/>
</dbReference>
<protein>
    <recommendedName>
        <fullName evidence="1">HAT C-terminal dimerisation domain-containing protein</fullName>
    </recommendedName>
</protein>
<sequence length="444" mass="51451">MEYQELQSTLGFNVKQHQETKGHKIKSELKKECINFKKDKVTASELALTLHAVKHNLSYNSMDCGVKLNKMIYADSKTVLNTKLGRTKMEALLLEVLGPWHFKKKNDKLFPLVVQYFTVKEGVNNYLLDFNENADESADGMFKAVSDSLSKIIIYNCSANFGKTLYTNSKEVVPNLVKGNCHAHIVHNTVKAAMNVFVESVHGEWHELKRHVGTRWLSLLPCVDTILTNWIPIIHYFTALGDECPQLLQNLLIHMLSIFNKYVRVLEGNAVTIVDIFNIKQNLKEEIIQREKDLFFGYETNKRLKKLEQEFPDKFPLTKRNLLLFLTKSQDYLNKWLCSKLEFSKVEKLLEILDIAEKLKINFNNLYSELNQINKVLDIVLADQKFSAKSSVEKWQEVFLINDSEMPNILKIVSFLFSIPATSAFTERIFSVMKTKWRDERNRA</sequence>
<dbReference type="InterPro" id="IPR008906">
    <property type="entry name" value="HATC_C_dom"/>
</dbReference>
<gene>
    <name evidence="2" type="ORF">ABMA27_009105</name>
</gene>
<evidence type="ECO:0000313" key="2">
    <source>
        <dbReference type="EMBL" id="KAL0861606.1"/>
    </source>
</evidence>